<accession>A0A6J5Q6Z7</accession>
<proteinExistence type="predicted"/>
<evidence type="ECO:0000313" key="1">
    <source>
        <dbReference type="EMBL" id="CAB4178126.1"/>
    </source>
</evidence>
<dbReference type="EMBL" id="LR798401">
    <property type="protein sequence ID" value="CAB5229259.1"/>
    <property type="molecule type" value="Genomic_DNA"/>
</dbReference>
<organism evidence="1">
    <name type="scientific">uncultured Caudovirales phage</name>
    <dbReference type="NCBI Taxonomy" id="2100421"/>
    <lineage>
        <taxon>Viruses</taxon>
        <taxon>Duplodnaviria</taxon>
        <taxon>Heunggongvirae</taxon>
        <taxon>Uroviricota</taxon>
        <taxon>Caudoviricetes</taxon>
        <taxon>Peduoviridae</taxon>
        <taxon>Maltschvirus</taxon>
        <taxon>Maltschvirus maltsch</taxon>
    </lineage>
</organism>
<protein>
    <submittedName>
        <fullName evidence="1">Uncharacterized protein</fullName>
    </submittedName>
</protein>
<reference evidence="1" key="1">
    <citation type="submission" date="2020-05" db="EMBL/GenBank/DDBJ databases">
        <authorList>
            <person name="Chiriac C."/>
            <person name="Salcher M."/>
            <person name="Ghai R."/>
            <person name="Kavagutti S V."/>
        </authorList>
    </citation>
    <scope>NUCLEOTIDE SEQUENCE</scope>
</reference>
<dbReference type="InterPro" id="IPR029044">
    <property type="entry name" value="Nucleotide-diphossugar_trans"/>
</dbReference>
<dbReference type="Gene3D" id="3.90.550.10">
    <property type="entry name" value="Spore Coat Polysaccharide Biosynthesis Protein SpsA, Chain A"/>
    <property type="match status" value="1"/>
</dbReference>
<name>A0A6J5Q6Z7_9CAUD</name>
<dbReference type="EMBL" id="LR796962">
    <property type="protein sequence ID" value="CAB4178126.1"/>
    <property type="molecule type" value="Genomic_DNA"/>
</dbReference>
<gene>
    <name evidence="1" type="ORF">UFOVP1015_40</name>
    <name evidence="2" type="ORF">UFOVP1551_21</name>
</gene>
<sequence length="232" mass="26999">MRVAILTAINKRHSVSKIYCEYIRKFIEAAPCDVIQFAVISEKESESICIDNCINFVYSENKPLGRKWNNGLQLALNHSWDYLMIMGDDDIISPESWKHYLPLMEKREDYFGFTKIYFHETATGKTYIHDIRKKGNPKNYLVGCGRMISRKAIERLPHSLWKDDANMAMDFYSERNLMLNLKVTPVQIDECLMIDLKTGINIWDMNSSRQRSVECSSDLLIPILGQKPEFSI</sequence>
<evidence type="ECO:0000313" key="2">
    <source>
        <dbReference type="EMBL" id="CAB5229259.1"/>
    </source>
</evidence>
<dbReference type="SUPFAM" id="SSF53448">
    <property type="entry name" value="Nucleotide-diphospho-sugar transferases"/>
    <property type="match status" value="1"/>
</dbReference>